<reference evidence="1 2" key="1">
    <citation type="submission" date="2020-09" db="EMBL/GenBank/DDBJ databases">
        <title>De no assembly of potato wild relative species, Solanum commersonii.</title>
        <authorList>
            <person name="Cho K."/>
        </authorList>
    </citation>
    <scope>NUCLEOTIDE SEQUENCE [LARGE SCALE GENOMIC DNA]</scope>
    <source>
        <strain evidence="1">LZ3.2</strain>
        <tissue evidence="1">Leaf</tissue>
    </source>
</reference>
<protein>
    <submittedName>
        <fullName evidence="1">Uncharacterized protein</fullName>
    </submittedName>
</protein>
<evidence type="ECO:0000313" key="2">
    <source>
        <dbReference type="Proteomes" id="UP000824120"/>
    </source>
</evidence>
<keyword evidence="2" id="KW-1185">Reference proteome</keyword>
<evidence type="ECO:0000313" key="1">
    <source>
        <dbReference type="EMBL" id="KAG5630369.1"/>
    </source>
</evidence>
<name>A0A9J6B100_SOLCO</name>
<comment type="caution">
    <text evidence="1">The sequence shown here is derived from an EMBL/GenBank/DDBJ whole genome shotgun (WGS) entry which is preliminary data.</text>
</comment>
<dbReference type="Proteomes" id="UP000824120">
    <property type="component" value="Chromosome 1"/>
</dbReference>
<proteinExistence type="predicted"/>
<gene>
    <name evidence="1" type="ORF">H5410_002086</name>
</gene>
<dbReference type="EMBL" id="JACXVP010000001">
    <property type="protein sequence ID" value="KAG5630369.1"/>
    <property type="molecule type" value="Genomic_DNA"/>
</dbReference>
<sequence length="131" mass="14759">MILKMGHLAHSADVRATQLEKYVPLMIKDTIMAALNPLQAYVDDLATRVTVCEGRQGETSDVTALKANIANLKKDVNYLKSTNFTSLLEVADGEGRSRDLMIPPLSEMYVGMRRGFMNRSLRQMRPDRDTR</sequence>
<accession>A0A9J6B100</accession>
<dbReference type="AlphaFoldDB" id="A0A9J6B100"/>
<organism evidence="1 2">
    <name type="scientific">Solanum commersonii</name>
    <name type="common">Commerson's wild potato</name>
    <name type="synonym">Commerson's nightshade</name>
    <dbReference type="NCBI Taxonomy" id="4109"/>
    <lineage>
        <taxon>Eukaryota</taxon>
        <taxon>Viridiplantae</taxon>
        <taxon>Streptophyta</taxon>
        <taxon>Embryophyta</taxon>
        <taxon>Tracheophyta</taxon>
        <taxon>Spermatophyta</taxon>
        <taxon>Magnoliopsida</taxon>
        <taxon>eudicotyledons</taxon>
        <taxon>Gunneridae</taxon>
        <taxon>Pentapetalae</taxon>
        <taxon>asterids</taxon>
        <taxon>lamiids</taxon>
        <taxon>Solanales</taxon>
        <taxon>Solanaceae</taxon>
        <taxon>Solanoideae</taxon>
        <taxon>Solaneae</taxon>
        <taxon>Solanum</taxon>
    </lineage>
</organism>